<dbReference type="STRING" id="67767.A0A0J7KEZ2"/>
<dbReference type="PaxDb" id="67767-A0A0J7KEZ2"/>
<reference evidence="1 2" key="1">
    <citation type="submission" date="2015-04" db="EMBL/GenBank/DDBJ databases">
        <title>Lasius niger genome sequencing.</title>
        <authorList>
            <person name="Konorov E.A."/>
            <person name="Nikitin M.A."/>
            <person name="Kirill M.V."/>
            <person name="Chang P."/>
        </authorList>
    </citation>
    <scope>NUCLEOTIDE SEQUENCE [LARGE SCALE GENOMIC DNA]</scope>
    <source>
        <tissue evidence="1">Whole</tissue>
    </source>
</reference>
<comment type="caution">
    <text evidence="1">The sequence shown here is derived from an EMBL/GenBank/DDBJ whole genome shotgun (WGS) entry which is preliminary data.</text>
</comment>
<dbReference type="OrthoDB" id="421040at2759"/>
<name>A0A0J7KEZ2_LASNI</name>
<dbReference type="SUPFAM" id="SSF56219">
    <property type="entry name" value="DNase I-like"/>
    <property type="match status" value="1"/>
</dbReference>
<dbReference type="AlphaFoldDB" id="A0A0J7KEZ2"/>
<protein>
    <submittedName>
        <fullName evidence="1">Uncharacterized protein</fullName>
    </submittedName>
</protein>
<proteinExistence type="predicted"/>
<dbReference type="EMBL" id="LBMM01008581">
    <property type="protein sequence ID" value="KMQ88771.1"/>
    <property type="molecule type" value="Genomic_DNA"/>
</dbReference>
<organism evidence="1 2">
    <name type="scientific">Lasius niger</name>
    <name type="common">Black garden ant</name>
    <dbReference type="NCBI Taxonomy" id="67767"/>
    <lineage>
        <taxon>Eukaryota</taxon>
        <taxon>Metazoa</taxon>
        <taxon>Ecdysozoa</taxon>
        <taxon>Arthropoda</taxon>
        <taxon>Hexapoda</taxon>
        <taxon>Insecta</taxon>
        <taxon>Pterygota</taxon>
        <taxon>Neoptera</taxon>
        <taxon>Endopterygota</taxon>
        <taxon>Hymenoptera</taxon>
        <taxon>Apocrita</taxon>
        <taxon>Aculeata</taxon>
        <taxon>Formicoidea</taxon>
        <taxon>Formicidae</taxon>
        <taxon>Formicinae</taxon>
        <taxon>Lasius</taxon>
        <taxon>Lasius</taxon>
    </lineage>
</organism>
<dbReference type="Gene3D" id="3.60.10.10">
    <property type="entry name" value="Endonuclease/exonuclease/phosphatase"/>
    <property type="match status" value="1"/>
</dbReference>
<accession>A0A0J7KEZ2</accession>
<gene>
    <name evidence="1" type="ORF">RF55_11685</name>
</gene>
<evidence type="ECO:0000313" key="2">
    <source>
        <dbReference type="Proteomes" id="UP000036403"/>
    </source>
</evidence>
<evidence type="ECO:0000313" key="1">
    <source>
        <dbReference type="EMBL" id="KMQ88771.1"/>
    </source>
</evidence>
<sequence>MENLNINIAALCETRLDNHILPSLANYDIHTSNCNRYGGGVAIIVWKEFRLTYIKEDHIEQLCTRNEIELLVGKIWIEKDKHLYVCSIYSPPRDGNHPYTDWRDILHYCINFDPRLLFVETLTTKVPSGHNTFKDQTLRVGNWKPPSIVLTFAASTE</sequence>
<dbReference type="InterPro" id="IPR036691">
    <property type="entry name" value="Endo/exonu/phosph_ase_sf"/>
</dbReference>
<keyword evidence="2" id="KW-1185">Reference proteome</keyword>
<dbReference type="Proteomes" id="UP000036403">
    <property type="component" value="Unassembled WGS sequence"/>
</dbReference>